<accession>A0A8C4GUX4</accession>
<dbReference type="GO" id="GO:0008009">
    <property type="term" value="F:chemokine activity"/>
    <property type="evidence" value="ECO:0007669"/>
    <property type="project" value="InterPro"/>
</dbReference>
<sequence>MNHFPPALSVKGVLSTFQCESPELVWKFQSLLQVWLDGKKHGFWENPLSAGYKRERASQWLFTPLLSTCSSSHFLLRGISGRFFCLSKEKMALSQKSCTLLLAVVAAVCIQLHQAHDFPGRCRCHTTVKFIRGNISAFQVYERRPGCDKTELFVTLDKANNSTEDICMNTEGKMAKAFLRCWERINKEESRKIECIDRKRKAE</sequence>
<dbReference type="GO" id="GO:0006955">
    <property type="term" value="P:immune response"/>
    <property type="evidence" value="ECO:0007669"/>
    <property type="project" value="InterPro"/>
</dbReference>
<evidence type="ECO:0000313" key="2">
    <source>
        <dbReference type="Proteomes" id="UP000694389"/>
    </source>
</evidence>
<dbReference type="AlphaFoldDB" id="A0A8C4GUX4"/>
<reference evidence="1" key="1">
    <citation type="submission" date="2025-08" db="UniProtKB">
        <authorList>
            <consortium name="Ensembl"/>
        </authorList>
    </citation>
    <scope>IDENTIFICATION</scope>
</reference>
<evidence type="ECO:0008006" key="3">
    <source>
        <dbReference type="Google" id="ProtNLM"/>
    </source>
</evidence>
<reference evidence="1" key="2">
    <citation type="submission" date="2025-09" db="UniProtKB">
        <authorList>
            <consortium name="Ensembl"/>
        </authorList>
    </citation>
    <scope>IDENTIFICATION</scope>
</reference>
<dbReference type="SUPFAM" id="SSF54117">
    <property type="entry name" value="Interleukin 8-like chemokines"/>
    <property type="match status" value="1"/>
</dbReference>
<keyword evidence="2" id="KW-1185">Reference proteome</keyword>
<dbReference type="GeneTree" id="ENSGT00940000176858"/>
<name>A0A8C4GUX4_DICLA</name>
<dbReference type="Gene3D" id="2.40.50.40">
    <property type="match status" value="1"/>
</dbReference>
<evidence type="ECO:0000313" key="1">
    <source>
        <dbReference type="Ensembl" id="ENSDLAP00005032970.1"/>
    </source>
</evidence>
<organism evidence="1 2">
    <name type="scientific">Dicentrarchus labrax</name>
    <name type="common">European seabass</name>
    <name type="synonym">Morone labrax</name>
    <dbReference type="NCBI Taxonomy" id="13489"/>
    <lineage>
        <taxon>Eukaryota</taxon>
        <taxon>Metazoa</taxon>
        <taxon>Chordata</taxon>
        <taxon>Craniata</taxon>
        <taxon>Vertebrata</taxon>
        <taxon>Euteleostomi</taxon>
        <taxon>Actinopterygii</taxon>
        <taxon>Neopterygii</taxon>
        <taxon>Teleostei</taxon>
        <taxon>Neoteleostei</taxon>
        <taxon>Acanthomorphata</taxon>
        <taxon>Eupercaria</taxon>
        <taxon>Moronidae</taxon>
        <taxon>Dicentrarchus</taxon>
    </lineage>
</organism>
<dbReference type="Proteomes" id="UP000694389">
    <property type="component" value="Unassembled WGS sequence"/>
</dbReference>
<dbReference type="Ensembl" id="ENSDLAT00005035186.2">
    <property type="protein sequence ID" value="ENSDLAP00005032970.1"/>
    <property type="gene ID" value="ENSDLAG00005014751.2"/>
</dbReference>
<dbReference type="GO" id="GO:0005576">
    <property type="term" value="C:extracellular region"/>
    <property type="evidence" value="ECO:0007669"/>
    <property type="project" value="InterPro"/>
</dbReference>
<proteinExistence type="predicted"/>
<dbReference type="InterPro" id="IPR036048">
    <property type="entry name" value="Interleukin_8-like_sf"/>
</dbReference>
<protein>
    <recommendedName>
        <fullName evidence="3">Chemokine interleukin-8-like domain-containing protein</fullName>
    </recommendedName>
</protein>